<evidence type="ECO:0000259" key="6">
    <source>
        <dbReference type="PROSITE" id="PS50835"/>
    </source>
</evidence>
<organism evidence="7 8">
    <name type="scientific">Myripristis murdjan</name>
    <name type="common">pinecone soldierfish</name>
    <dbReference type="NCBI Taxonomy" id="586833"/>
    <lineage>
        <taxon>Eukaryota</taxon>
        <taxon>Metazoa</taxon>
        <taxon>Chordata</taxon>
        <taxon>Craniata</taxon>
        <taxon>Vertebrata</taxon>
        <taxon>Euteleostomi</taxon>
        <taxon>Actinopterygii</taxon>
        <taxon>Neopterygii</taxon>
        <taxon>Teleostei</taxon>
        <taxon>Neoteleostei</taxon>
        <taxon>Acanthomorphata</taxon>
        <taxon>Holocentriformes</taxon>
        <taxon>Holocentridae</taxon>
        <taxon>Myripristis</taxon>
    </lineage>
</organism>
<dbReference type="Ensembl" id="ENSMMDT00005004007.1">
    <property type="protein sequence ID" value="ENSMMDP00005003900.1"/>
    <property type="gene ID" value="ENSMMDG00005002170.1"/>
</dbReference>
<dbReference type="GeneTree" id="ENSGT00610000086518"/>
<dbReference type="SUPFAM" id="SSF48726">
    <property type="entry name" value="Immunoglobulin"/>
    <property type="match status" value="2"/>
</dbReference>
<comment type="subcellular location">
    <subcellularLocation>
        <location evidence="1">Membrane</location>
    </subcellularLocation>
</comment>
<accession>A0A667WFP0</accession>
<dbReference type="Proteomes" id="UP000472263">
    <property type="component" value="Chromosome 2"/>
</dbReference>
<dbReference type="PANTHER" id="PTHR12080">
    <property type="entry name" value="SIGNALING LYMPHOCYTIC ACTIVATION MOLECULE"/>
    <property type="match status" value="1"/>
</dbReference>
<dbReference type="Gene3D" id="2.60.40.10">
    <property type="entry name" value="Immunoglobulins"/>
    <property type="match status" value="2"/>
</dbReference>
<dbReference type="InterPro" id="IPR013783">
    <property type="entry name" value="Ig-like_fold"/>
</dbReference>
<evidence type="ECO:0000313" key="7">
    <source>
        <dbReference type="Ensembl" id="ENSMMDP00005003900.1"/>
    </source>
</evidence>
<dbReference type="GO" id="GO:0016020">
    <property type="term" value="C:membrane"/>
    <property type="evidence" value="ECO:0007669"/>
    <property type="project" value="UniProtKB-SubCell"/>
</dbReference>
<keyword evidence="3" id="KW-0472">Membrane</keyword>
<dbReference type="InParanoid" id="A0A667WFP0"/>
<reference evidence="7" key="2">
    <citation type="submission" date="2025-08" db="UniProtKB">
        <authorList>
            <consortium name="Ensembl"/>
        </authorList>
    </citation>
    <scope>IDENTIFICATION</scope>
</reference>
<dbReference type="InterPro" id="IPR007110">
    <property type="entry name" value="Ig-like_dom"/>
</dbReference>
<evidence type="ECO:0000256" key="2">
    <source>
        <dbReference type="ARBA" id="ARBA00022729"/>
    </source>
</evidence>
<feature type="signal peptide" evidence="5">
    <location>
        <begin position="1"/>
        <end position="21"/>
    </location>
</feature>
<protein>
    <recommendedName>
        <fullName evidence="6">Ig-like domain-containing protein</fullName>
    </recommendedName>
</protein>
<evidence type="ECO:0000313" key="8">
    <source>
        <dbReference type="Proteomes" id="UP000472263"/>
    </source>
</evidence>
<name>A0A667WFP0_9TELE</name>
<feature type="domain" description="Ig-like" evidence="6">
    <location>
        <begin position="122"/>
        <end position="197"/>
    </location>
</feature>
<keyword evidence="8" id="KW-1185">Reference proteome</keyword>
<dbReference type="PROSITE" id="PS50835">
    <property type="entry name" value="IG_LIKE"/>
    <property type="match status" value="1"/>
</dbReference>
<keyword evidence="4" id="KW-0325">Glycoprotein</keyword>
<keyword evidence="2 5" id="KW-0732">Signal</keyword>
<dbReference type="InterPro" id="IPR036179">
    <property type="entry name" value="Ig-like_dom_sf"/>
</dbReference>
<evidence type="ECO:0000256" key="4">
    <source>
        <dbReference type="ARBA" id="ARBA00023180"/>
    </source>
</evidence>
<sequence length="220" mass="24790">MACCVFFLGLLAVLLLELTEGAEKVYSAEGGKVTLEPIVPDQFKPLTSILWKHNRNMVVEWIKNLNSTDYYGMFDGHTNLDIETGHLEISTWAHTYSGFYSVEFNGQLQSKLYTVHVIKKVPKPTVGVRPLSCSSTSSSCTLSCEGGTPEAEPITYSWRRDEGKWTQSSKLMNITKDDHHVKKFSCQMKNPVSVEESDPRKNPFYPGMKFTLHCDLTKGL</sequence>
<feature type="chain" id="PRO_5025647062" description="Ig-like domain-containing protein" evidence="5">
    <location>
        <begin position="22"/>
        <end position="220"/>
    </location>
</feature>
<evidence type="ECO:0000256" key="3">
    <source>
        <dbReference type="ARBA" id="ARBA00023136"/>
    </source>
</evidence>
<proteinExistence type="predicted"/>
<dbReference type="PANTHER" id="PTHR12080:SF125">
    <property type="entry name" value="CD48 ANTIGEN-LIKE"/>
    <property type="match status" value="1"/>
</dbReference>
<reference evidence="7" key="1">
    <citation type="submission" date="2019-06" db="EMBL/GenBank/DDBJ databases">
        <authorList>
            <consortium name="Wellcome Sanger Institute Data Sharing"/>
        </authorList>
    </citation>
    <scope>NUCLEOTIDE SEQUENCE [LARGE SCALE GENOMIC DNA]</scope>
</reference>
<evidence type="ECO:0000256" key="5">
    <source>
        <dbReference type="SAM" id="SignalP"/>
    </source>
</evidence>
<dbReference type="AlphaFoldDB" id="A0A667WFP0"/>
<reference evidence="7" key="3">
    <citation type="submission" date="2025-09" db="UniProtKB">
        <authorList>
            <consortium name="Ensembl"/>
        </authorList>
    </citation>
    <scope>IDENTIFICATION</scope>
</reference>
<evidence type="ECO:0000256" key="1">
    <source>
        <dbReference type="ARBA" id="ARBA00004370"/>
    </source>
</evidence>
<dbReference type="InterPro" id="IPR015631">
    <property type="entry name" value="CD2/SLAM_rcpt"/>
</dbReference>